<feature type="domain" description="NAD(P)-binding" evidence="1">
    <location>
        <begin position="5"/>
        <end position="299"/>
    </location>
</feature>
<evidence type="ECO:0000259" key="1">
    <source>
        <dbReference type="Pfam" id="PF16363"/>
    </source>
</evidence>
<dbReference type="Pfam" id="PF16363">
    <property type="entry name" value="GDP_Man_Dehyd"/>
    <property type="match status" value="1"/>
</dbReference>
<dbReference type="Gene3D" id="3.40.50.720">
    <property type="entry name" value="NAD(P)-binding Rossmann-like Domain"/>
    <property type="match status" value="1"/>
</dbReference>
<dbReference type="HOGENOM" id="CLU_007383_1_7_3"/>
<protein>
    <submittedName>
        <fullName evidence="2">NDP-sugar dehydratase or epimerase/NAD binding domain 4, putative</fullName>
    </submittedName>
</protein>
<dbReference type="InterPro" id="IPR036291">
    <property type="entry name" value="NAD(P)-bd_dom_sf"/>
</dbReference>
<evidence type="ECO:0000313" key="3">
    <source>
        <dbReference type="Proteomes" id="UP000000268"/>
    </source>
</evidence>
<dbReference type="PANTHER" id="PTHR43000">
    <property type="entry name" value="DTDP-D-GLUCOSE 4,6-DEHYDRATASE-RELATED"/>
    <property type="match status" value="1"/>
</dbReference>
<proteinExistence type="predicted"/>
<reference evidence="2 3" key="1">
    <citation type="journal article" date="2008" name="Proc. Natl. Acad. Sci. U.S.A.">
        <title>Niche adaptation and genome expansion in the chlorophyll d-producing cyanobacterium Acaryochloris marina.</title>
        <authorList>
            <person name="Swingley W.D."/>
            <person name="Chen M."/>
            <person name="Cheung P.C."/>
            <person name="Conrad A.L."/>
            <person name="Dejesa L.C."/>
            <person name="Hao J."/>
            <person name="Honchak B.M."/>
            <person name="Karbach L.E."/>
            <person name="Kurdoglu A."/>
            <person name="Lahiri S."/>
            <person name="Mastrian S.D."/>
            <person name="Miyashita H."/>
            <person name="Page L."/>
            <person name="Ramakrishna P."/>
            <person name="Satoh S."/>
            <person name="Sattley W.M."/>
            <person name="Shimada Y."/>
            <person name="Taylor H.L."/>
            <person name="Tomo T."/>
            <person name="Tsuchiya T."/>
            <person name="Wang Z.T."/>
            <person name="Raymond J."/>
            <person name="Mimuro M."/>
            <person name="Blankenship R.E."/>
            <person name="Touchman J.W."/>
        </authorList>
    </citation>
    <scope>NUCLEOTIDE SEQUENCE [LARGE SCALE GENOMIC DNA]</scope>
    <source>
        <strain evidence="3">MBIC 11017</strain>
    </source>
</reference>
<evidence type="ECO:0000313" key="2">
    <source>
        <dbReference type="EMBL" id="ABW28599.1"/>
    </source>
</evidence>
<dbReference type="RefSeq" id="WP_012163992.1">
    <property type="nucleotide sequence ID" value="NC_009925.1"/>
</dbReference>
<accession>B0C3A0</accession>
<dbReference type="EMBL" id="CP000828">
    <property type="protein sequence ID" value="ABW28599.1"/>
    <property type="molecule type" value="Genomic_DNA"/>
</dbReference>
<dbReference type="AlphaFoldDB" id="B0C3A0"/>
<dbReference type="Gene3D" id="3.90.25.10">
    <property type="entry name" value="UDP-galactose 4-epimerase, domain 1"/>
    <property type="match status" value="1"/>
</dbReference>
<dbReference type="STRING" id="329726.AM1_3609"/>
<sequence>MKRVLVTGGAGFIGSALLPELVASNYDVYVIDNLSFGKRELLNISDDHFFLSDILDRKNLNSIIKNIQPHWVIHLAAIHFIPYCNQNPFEASNINIQGTMNILDALRSLDCLEKVLFASTAAVYPNTNHPIAETVSSSPLDIYGLSKLAGEHLLNEFYLMTKIPSIICRFFNAFGARETNPHLIPEIHRQIMNGKRSIQLGNLDPKRDFIHTADMSQALRLLLEQFSTDIDTFNIGSGQEYSVQEVVEAFELAINEKIQIEVDPARIRKVERQHLCADISKLKEYIGWKPRVDLKSGIKFLIDNPNIALA</sequence>
<keyword evidence="3" id="KW-1185">Reference proteome</keyword>
<dbReference type="eggNOG" id="COG1087">
    <property type="taxonomic scope" value="Bacteria"/>
</dbReference>
<dbReference type="InterPro" id="IPR016040">
    <property type="entry name" value="NAD(P)-bd_dom"/>
</dbReference>
<organism evidence="2 3">
    <name type="scientific">Acaryochloris marina (strain MBIC 11017)</name>
    <dbReference type="NCBI Taxonomy" id="329726"/>
    <lineage>
        <taxon>Bacteria</taxon>
        <taxon>Bacillati</taxon>
        <taxon>Cyanobacteriota</taxon>
        <taxon>Cyanophyceae</taxon>
        <taxon>Acaryochloridales</taxon>
        <taxon>Acaryochloridaceae</taxon>
        <taxon>Acaryochloris</taxon>
    </lineage>
</organism>
<dbReference type="OrthoDB" id="9807212at2"/>
<gene>
    <name evidence="2" type="ordered locus">AM1_3609</name>
</gene>
<dbReference type="Proteomes" id="UP000000268">
    <property type="component" value="Chromosome"/>
</dbReference>
<dbReference type="SUPFAM" id="SSF51735">
    <property type="entry name" value="NAD(P)-binding Rossmann-fold domains"/>
    <property type="match status" value="1"/>
</dbReference>
<dbReference type="KEGG" id="amr:AM1_3609"/>
<name>B0C3A0_ACAM1</name>